<gene>
    <name evidence="3" type="primary">nfdA_4</name>
    <name evidence="3" type="ORF">LuPra_02754</name>
</gene>
<dbReference type="KEGG" id="abac:LuPra_02754"/>
<organism evidence="3 4">
    <name type="scientific">Luteitalea pratensis</name>
    <dbReference type="NCBI Taxonomy" id="1855912"/>
    <lineage>
        <taxon>Bacteria</taxon>
        <taxon>Pseudomonadati</taxon>
        <taxon>Acidobacteriota</taxon>
        <taxon>Vicinamibacteria</taxon>
        <taxon>Vicinamibacterales</taxon>
        <taxon>Vicinamibacteraceae</taxon>
        <taxon>Luteitalea</taxon>
    </lineage>
</organism>
<keyword evidence="4" id="KW-1185">Reference proteome</keyword>
<evidence type="ECO:0000256" key="1">
    <source>
        <dbReference type="SAM" id="MobiDB-lite"/>
    </source>
</evidence>
<protein>
    <submittedName>
        <fullName evidence="3">N-substituted formamide deformylase</fullName>
        <ecNumber evidence="3">3.5.1.91</ecNumber>
    </submittedName>
</protein>
<dbReference type="Proteomes" id="UP000076079">
    <property type="component" value="Chromosome"/>
</dbReference>
<reference evidence="3 4" key="1">
    <citation type="journal article" date="2016" name="Genome Announc.">
        <title>First Complete Genome Sequence of a Subdivision 6 Acidobacterium Strain.</title>
        <authorList>
            <person name="Huang S."/>
            <person name="Vieira S."/>
            <person name="Bunk B."/>
            <person name="Riedel T."/>
            <person name="Sproer C."/>
            <person name="Overmann J."/>
        </authorList>
    </citation>
    <scope>NUCLEOTIDE SEQUENCE [LARGE SCALE GENOMIC DNA]</scope>
    <source>
        <strain evidence="4">DSM 100886 HEG_-6_39</strain>
    </source>
</reference>
<dbReference type="InterPro" id="IPR013108">
    <property type="entry name" value="Amidohydro_3"/>
</dbReference>
<keyword evidence="3" id="KW-0378">Hydrolase</keyword>
<dbReference type="PANTHER" id="PTHR22642">
    <property type="entry name" value="IMIDAZOLONEPROPIONASE"/>
    <property type="match status" value="1"/>
</dbReference>
<evidence type="ECO:0000259" key="2">
    <source>
        <dbReference type="Pfam" id="PF07969"/>
    </source>
</evidence>
<sequence>MVDDERATSATLDAVAATHPVFLLSWSGHVALLNSKALRRLQISESEADPAGGVFSRGENGSQLSGLAYEYACTRLVQGLFAETPIAGHARWLAEFATSAVEHRVTTVQLMPDLQPRVVRELVANPALAVRIRIIDMPLNVTQWTPDRVTRPASETVSFSGLKIILDGAPIERWSRLRQPYADRPTTSGHLNFTPHALQDILRRAMAAGEPPMIHASGDAAVDAALDALEATGGTRWAPLRPRIEHADGFGVEHVERARRMGIIVVQNPSHFSLATGWKERLGASRVQHYQQVRMILEAGIPLAFGSDGPFNPFLNIMFATTNPTNPSQAVDGPSGPPGVHVRLGGGRTTRA</sequence>
<dbReference type="EMBL" id="CP015136">
    <property type="protein sequence ID" value="AMY09535.1"/>
    <property type="molecule type" value="Genomic_DNA"/>
</dbReference>
<dbReference type="GO" id="GO:0016787">
    <property type="term" value="F:hydrolase activity"/>
    <property type="evidence" value="ECO:0007669"/>
    <property type="project" value="UniProtKB-KW"/>
</dbReference>
<accession>A0A143PLR5</accession>
<dbReference type="EC" id="3.5.1.91" evidence="3"/>
<proteinExistence type="predicted"/>
<dbReference type="Gene3D" id="3.20.20.140">
    <property type="entry name" value="Metal-dependent hydrolases"/>
    <property type="match status" value="1"/>
</dbReference>
<dbReference type="SUPFAM" id="SSF51556">
    <property type="entry name" value="Metallo-dependent hydrolases"/>
    <property type="match status" value="1"/>
</dbReference>
<dbReference type="PANTHER" id="PTHR22642:SF2">
    <property type="entry name" value="PROTEIN LONG AFTER FAR-RED 3"/>
    <property type="match status" value="1"/>
</dbReference>
<dbReference type="AlphaFoldDB" id="A0A143PLR5"/>
<feature type="domain" description="Amidohydrolase 3" evidence="2">
    <location>
        <begin position="8"/>
        <end position="323"/>
    </location>
</feature>
<feature type="region of interest" description="Disordered" evidence="1">
    <location>
        <begin position="325"/>
        <end position="352"/>
    </location>
</feature>
<dbReference type="InterPro" id="IPR032466">
    <property type="entry name" value="Metal_Hydrolase"/>
</dbReference>
<reference evidence="4" key="2">
    <citation type="submission" date="2016-04" db="EMBL/GenBank/DDBJ databases">
        <title>First Complete Genome Sequence of a Subdivision 6 Acidobacterium.</title>
        <authorList>
            <person name="Huang S."/>
            <person name="Vieira S."/>
            <person name="Bunk B."/>
            <person name="Riedel T."/>
            <person name="Sproeer C."/>
            <person name="Overmann J."/>
        </authorList>
    </citation>
    <scope>NUCLEOTIDE SEQUENCE [LARGE SCALE GENOMIC DNA]</scope>
    <source>
        <strain evidence="4">DSM 100886 HEG_-6_39</strain>
    </source>
</reference>
<evidence type="ECO:0000313" key="3">
    <source>
        <dbReference type="EMBL" id="AMY09535.1"/>
    </source>
</evidence>
<dbReference type="Gene3D" id="3.10.310.70">
    <property type="match status" value="1"/>
</dbReference>
<dbReference type="Pfam" id="PF07969">
    <property type="entry name" value="Amidohydro_3"/>
    <property type="match status" value="1"/>
</dbReference>
<name>A0A143PLR5_LUTPR</name>
<evidence type="ECO:0000313" key="4">
    <source>
        <dbReference type="Proteomes" id="UP000076079"/>
    </source>
</evidence>